<evidence type="ECO:0000313" key="2">
    <source>
        <dbReference type="Proteomes" id="UP001285441"/>
    </source>
</evidence>
<proteinExistence type="predicted"/>
<sequence length="115" mass="12749">MPGLESIAYSRDTTVPAVRDDYAFLTEMYFDLADVVTPPEEGWPSINNLQCMGKAPAVLDTKLGIAHWFGCGMRYGTIQMAVRSGCRPSPTLTICFDWASNLNDDEAEWRAKNPA</sequence>
<protein>
    <submittedName>
        <fullName evidence="1">Uncharacterized protein</fullName>
    </submittedName>
</protein>
<keyword evidence="2" id="KW-1185">Reference proteome</keyword>
<evidence type="ECO:0000313" key="1">
    <source>
        <dbReference type="EMBL" id="KAK3386504.1"/>
    </source>
</evidence>
<gene>
    <name evidence="1" type="ORF">B0H63DRAFT_467878</name>
</gene>
<comment type="caution">
    <text evidence="1">The sequence shown here is derived from an EMBL/GenBank/DDBJ whole genome shotgun (WGS) entry which is preliminary data.</text>
</comment>
<organism evidence="1 2">
    <name type="scientific">Podospora didyma</name>
    <dbReference type="NCBI Taxonomy" id="330526"/>
    <lineage>
        <taxon>Eukaryota</taxon>
        <taxon>Fungi</taxon>
        <taxon>Dikarya</taxon>
        <taxon>Ascomycota</taxon>
        <taxon>Pezizomycotina</taxon>
        <taxon>Sordariomycetes</taxon>
        <taxon>Sordariomycetidae</taxon>
        <taxon>Sordariales</taxon>
        <taxon>Podosporaceae</taxon>
        <taxon>Podospora</taxon>
    </lineage>
</organism>
<reference evidence="1" key="2">
    <citation type="submission" date="2023-06" db="EMBL/GenBank/DDBJ databases">
        <authorList>
            <consortium name="Lawrence Berkeley National Laboratory"/>
            <person name="Haridas S."/>
            <person name="Hensen N."/>
            <person name="Bonometti L."/>
            <person name="Westerberg I."/>
            <person name="Brannstrom I.O."/>
            <person name="Guillou S."/>
            <person name="Cros-Aarteil S."/>
            <person name="Calhoun S."/>
            <person name="Kuo A."/>
            <person name="Mondo S."/>
            <person name="Pangilinan J."/>
            <person name="Riley R."/>
            <person name="LaButti K."/>
            <person name="Andreopoulos B."/>
            <person name="Lipzen A."/>
            <person name="Chen C."/>
            <person name="Yanf M."/>
            <person name="Daum C."/>
            <person name="Ng V."/>
            <person name="Clum A."/>
            <person name="Steindorff A."/>
            <person name="Ohm R."/>
            <person name="Martin F."/>
            <person name="Silar P."/>
            <person name="Natvig D."/>
            <person name="Lalanne C."/>
            <person name="Gautier V."/>
            <person name="Ament-velasquez S.L."/>
            <person name="Kruys A."/>
            <person name="Hutchinson M.I."/>
            <person name="Powell A.J."/>
            <person name="Barry K."/>
            <person name="Miller A.N."/>
            <person name="Grigoriev I.V."/>
            <person name="Debuchy R."/>
            <person name="Gladieux P."/>
            <person name="Thoren M.H."/>
            <person name="Johannesson H."/>
        </authorList>
    </citation>
    <scope>NUCLEOTIDE SEQUENCE</scope>
    <source>
        <strain evidence="1">CBS 232.78</strain>
    </source>
</reference>
<dbReference type="Proteomes" id="UP001285441">
    <property type="component" value="Unassembled WGS sequence"/>
</dbReference>
<reference evidence="1" key="1">
    <citation type="journal article" date="2023" name="Mol. Phylogenet. Evol.">
        <title>Genome-scale phylogeny and comparative genomics of the fungal order Sordariales.</title>
        <authorList>
            <person name="Hensen N."/>
            <person name="Bonometti L."/>
            <person name="Westerberg I."/>
            <person name="Brannstrom I.O."/>
            <person name="Guillou S."/>
            <person name="Cros-Aarteil S."/>
            <person name="Calhoun S."/>
            <person name="Haridas S."/>
            <person name="Kuo A."/>
            <person name="Mondo S."/>
            <person name="Pangilinan J."/>
            <person name="Riley R."/>
            <person name="LaButti K."/>
            <person name="Andreopoulos B."/>
            <person name="Lipzen A."/>
            <person name="Chen C."/>
            <person name="Yan M."/>
            <person name="Daum C."/>
            <person name="Ng V."/>
            <person name="Clum A."/>
            <person name="Steindorff A."/>
            <person name="Ohm R.A."/>
            <person name="Martin F."/>
            <person name="Silar P."/>
            <person name="Natvig D.O."/>
            <person name="Lalanne C."/>
            <person name="Gautier V."/>
            <person name="Ament-Velasquez S.L."/>
            <person name="Kruys A."/>
            <person name="Hutchinson M.I."/>
            <person name="Powell A.J."/>
            <person name="Barry K."/>
            <person name="Miller A.N."/>
            <person name="Grigoriev I.V."/>
            <person name="Debuchy R."/>
            <person name="Gladieux P."/>
            <person name="Hiltunen Thoren M."/>
            <person name="Johannesson H."/>
        </authorList>
    </citation>
    <scope>NUCLEOTIDE SEQUENCE</scope>
    <source>
        <strain evidence="1">CBS 232.78</strain>
    </source>
</reference>
<dbReference type="EMBL" id="JAULSW010000003">
    <property type="protein sequence ID" value="KAK3386504.1"/>
    <property type="molecule type" value="Genomic_DNA"/>
</dbReference>
<dbReference type="AlphaFoldDB" id="A0AAE0NS29"/>
<name>A0AAE0NS29_9PEZI</name>
<accession>A0AAE0NS29</accession>